<feature type="transmembrane region" description="Helical" evidence="1">
    <location>
        <begin position="58"/>
        <end position="81"/>
    </location>
</feature>
<sequence length="154" mass="16678">MAVLTGITALQMTLVAVGNVTDFETNRAFVRHVLAMDTTFTSPGVMWRAITAPGLVDAAYLAIIAWEMLTALILLISLAAWFRTGQGGSARCLAVIGWLMQVVLFGCGFIVIGGEWFQMWQSSSWNGLEPAFRNLVIASIGLILAYLRRPAASP</sequence>
<keyword evidence="1" id="KW-0812">Transmembrane</keyword>
<feature type="transmembrane region" description="Helical" evidence="1">
    <location>
        <begin position="93"/>
        <end position="111"/>
    </location>
</feature>
<dbReference type="Proteomes" id="UP000243542">
    <property type="component" value="Unassembled WGS sequence"/>
</dbReference>
<evidence type="ECO:0000256" key="1">
    <source>
        <dbReference type="SAM" id="Phobius"/>
    </source>
</evidence>
<proteinExistence type="predicted"/>
<keyword evidence="1" id="KW-0472">Membrane</keyword>
<gene>
    <name evidence="2" type="ORF">ATK36_5924</name>
</gene>
<dbReference type="InterPro" id="IPR018681">
    <property type="entry name" value="DUF2165_transmembrane"/>
</dbReference>
<comment type="caution">
    <text evidence="2">The sequence shown here is derived from an EMBL/GenBank/DDBJ whole genome shotgun (WGS) entry which is preliminary data.</text>
</comment>
<organism evidence="2 3">
    <name type="scientific">Amycolatopsis sulphurea</name>
    <dbReference type="NCBI Taxonomy" id="76022"/>
    <lineage>
        <taxon>Bacteria</taxon>
        <taxon>Bacillati</taxon>
        <taxon>Actinomycetota</taxon>
        <taxon>Actinomycetes</taxon>
        <taxon>Pseudonocardiales</taxon>
        <taxon>Pseudonocardiaceae</taxon>
        <taxon>Amycolatopsis</taxon>
    </lineage>
</organism>
<dbReference type="Pfam" id="PF09933">
    <property type="entry name" value="DUF2165"/>
    <property type="match status" value="1"/>
</dbReference>
<reference evidence="2 3" key="1">
    <citation type="submission" date="2017-10" db="EMBL/GenBank/DDBJ databases">
        <title>Sequencing the genomes of 1000 actinobacteria strains.</title>
        <authorList>
            <person name="Klenk H.-P."/>
        </authorList>
    </citation>
    <scope>NUCLEOTIDE SEQUENCE [LARGE SCALE GENOMIC DNA]</scope>
    <source>
        <strain evidence="2 3">DSM 46092</strain>
    </source>
</reference>
<evidence type="ECO:0000313" key="2">
    <source>
        <dbReference type="EMBL" id="PFG50679.1"/>
    </source>
</evidence>
<feature type="transmembrane region" description="Helical" evidence="1">
    <location>
        <begin position="131"/>
        <end position="147"/>
    </location>
</feature>
<keyword evidence="3" id="KW-1185">Reference proteome</keyword>
<protein>
    <submittedName>
        <fullName evidence="2">Putative small integral membrane protein</fullName>
    </submittedName>
</protein>
<dbReference type="AlphaFoldDB" id="A0A2A9FJP8"/>
<dbReference type="EMBL" id="PDJK01000002">
    <property type="protein sequence ID" value="PFG50679.1"/>
    <property type="molecule type" value="Genomic_DNA"/>
</dbReference>
<keyword evidence="1" id="KW-1133">Transmembrane helix</keyword>
<accession>A0A2A9FJP8</accession>
<evidence type="ECO:0000313" key="3">
    <source>
        <dbReference type="Proteomes" id="UP000243542"/>
    </source>
</evidence>
<name>A0A2A9FJP8_9PSEU</name>